<reference evidence="1" key="1">
    <citation type="submission" date="2023-02" db="EMBL/GenBank/DDBJ databases">
        <title>Gut commensal Christensenella minuta modulates host metabolism via a new class of secondary bile acids.</title>
        <authorList>
            <person name="Liu C."/>
        </authorList>
    </citation>
    <scope>NUCLEOTIDE SEQUENCE</scope>
    <source>
        <strain evidence="1">CA70</strain>
    </source>
</reference>
<protein>
    <submittedName>
        <fullName evidence="1">Uncharacterized protein</fullName>
    </submittedName>
</protein>
<dbReference type="RefSeq" id="WP_353423113.1">
    <property type="nucleotide sequence ID" value="NZ_CP117826.1"/>
</dbReference>
<sequence>MKIYIGVTAYINPEGVQTPKSVTWEDGSVYEIDRILSAKERGFEICYRVLMYGREKVLFLDKDKRWFIEAPQDA</sequence>
<organism evidence="1">
    <name type="scientific">Christensenella massiliensis</name>
    <dbReference type="NCBI Taxonomy" id="1805714"/>
    <lineage>
        <taxon>Bacteria</taxon>
        <taxon>Bacillati</taxon>
        <taxon>Bacillota</taxon>
        <taxon>Clostridia</taxon>
        <taxon>Christensenellales</taxon>
        <taxon>Christensenellaceae</taxon>
        <taxon>Christensenella</taxon>
    </lineage>
</organism>
<proteinExistence type="predicted"/>
<gene>
    <name evidence="1" type="ORF">PUP29_09245</name>
</gene>
<accession>A0AAU8A6X8</accession>
<evidence type="ECO:0000313" key="1">
    <source>
        <dbReference type="EMBL" id="XCC61709.1"/>
    </source>
</evidence>
<dbReference type="AlphaFoldDB" id="A0AAU8A6X8"/>
<name>A0AAU8A6X8_9FIRM</name>
<dbReference type="EMBL" id="CP117826">
    <property type="protein sequence ID" value="XCC61709.1"/>
    <property type="molecule type" value="Genomic_DNA"/>
</dbReference>